<accession>A0A0V0GFV7</accession>
<dbReference type="EMBL" id="GEDG01040200">
    <property type="protein sequence ID" value="JAP06824.1"/>
    <property type="molecule type" value="Transcribed_RNA"/>
</dbReference>
<evidence type="ECO:0000313" key="1">
    <source>
        <dbReference type="EMBL" id="JAP06824.1"/>
    </source>
</evidence>
<name>A0A0V0GFV7_SOLCH</name>
<sequence length="68" mass="7932">LSQGLYQGIRPFYSSHSMFVVRAGLNKLRFTMTCFMRAYKRSVFCHTHIHPLFLSENDNSEMVCQNNA</sequence>
<organism evidence="1">
    <name type="scientific">Solanum chacoense</name>
    <name type="common">Chaco potato</name>
    <dbReference type="NCBI Taxonomy" id="4108"/>
    <lineage>
        <taxon>Eukaryota</taxon>
        <taxon>Viridiplantae</taxon>
        <taxon>Streptophyta</taxon>
        <taxon>Embryophyta</taxon>
        <taxon>Tracheophyta</taxon>
        <taxon>Spermatophyta</taxon>
        <taxon>Magnoliopsida</taxon>
        <taxon>eudicotyledons</taxon>
        <taxon>Gunneridae</taxon>
        <taxon>Pentapetalae</taxon>
        <taxon>asterids</taxon>
        <taxon>lamiids</taxon>
        <taxon>Solanales</taxon>
        <taxon>Solanaceae</taxon>
        <taxon>Solanoideae</taxon>
        <taxon>Solaneae</taxon>
        <taxon>Solanum</taxon>
    </lineage>
</organism>
<feature type="non-terminal residue" evidence="1">
    <location>
        <position position="1"/>
    </location>
</feature>
<proteinExistence type="predicted"/>
<protein>
    <submittedName>
        <fullName evidence="1">Putative ovule protein</fullName>
    </submittedName>
</protein>
<dbReference type="AlphaFoldDB" id="A0A0V0GFV7"/>
<reference evidence="1" key="1">
    <citation type="submission" date="2015-12" db="EMBL/GenBank/DDBJ databases">
        <title>Gene expression during late stages of embryo sac development: a critical building block for successful pollen-pistil interactions.</title>
        <authorList>
            <person name="Liu Y."/>
            <person name="Joly V."/>
            <person name="Sabar M."/>
            <person name="Matton D.P."/>
        </authorList>
    </citation>
    <scope>NUCLEOTIDE SEQUENCE</scope>
</reference>